<dbReference type="OrthoDB" id="10298881at2759"/>
<name>A0A0L0VBJ9_9BASI</name>
<dbReference type="EMBL" id="AJIL01000079">
    <property type="protein sequence ID" value="KNE96643.1"/>
    <property type="molecule type" value="Genomic_DNA"/>
</dbReference>
<keyword evidence="3" id="KW-1185">Reference proteome</keyword>
<reference evidence="3" key="1">
    <citation type="submission" date="2014-03" db="EMBL/GenBank/DDBJ databases">
        <title>The Genome Sequence of Puccinia striiformis f. sp. tritici PST-78.</title>
        <authorList>
            <consortium name="The Broad Institute Genome Sequencing Platform"/>
            <person name="Cuomo C."/>
            <person name="Hulbert S."/>
            <person name="Chen X."/>
            <person name="Walker B."/>
            <person name="Young S.K."/>
            <person name="Zeng Q."/>
            <person name="Gargeya S."/>
            <person name="Fitzgerald M."/>
            <person name="Haas B."/>
            <person name="Abouelleil A."/>
            <person name="Alvarado L."/>
            <person name="Arachchi H.M."/>
            <person name="Berlin A.M."/>
            <person name="Chapman S.B."/>
            <person name="Goldberg J."/>
            <person name="Griggs A."/>
            <person name="Gujja S."/>
            <person name="Hansen M."/>
            <person name="Howarth C."/>
            <person name="Imamovic A."/>
            <person name="Larimer J."/>
            <person name="McCowan C."/>
            <person name="Montmayeur A."/>
            <person name="Murphy C."/>
            <person name="Neiman D."/>
            <person name="Pearson M."/>
            <person name="Priest M."/>
            <person name="Roberts A."/>
            <person name="Saif S."/>
            <person name="Shea T."/>
            <person name="Sisk P."/>
            <person name="Sykes S."/>
            <person name="Wortman J."/>
            <person name="Nusbaum C."/>
            <person name="Birren B."/>
        </authorList>
    </citation>
    <scope>NUCLEOTIDE SEQUENCE [LARGE SCALE GENOMIC DNA]</scope>
    <source>
        <strain evidence="3">race PST-78</strain>
    </source>
</reference>
<feature type="transmembrane region" description="Helical" evidence="1">
    <location>
        <begin position="100"/>
        <end position="123"/>
    </location>
</feature>
<evidence type="ECO:0000313" key="3">
    <source>
        <dbReference type="Proteomes" id="UP000054564"/>
    </source>
</evidence>
<dbReference type="Proteomes" id="UP000054564">
    <property type="component" value="Unassembled WGS sequence"/>
</dbReference>
<keyword evidence="1" id="KW-1133">Transmembrane helix</keyword>
<comment type="caution">
    <text evidence="2">The sequence shown here is derived from an EMBL/GenBank/DDBJ whole genome shotgun (WGS) entry which is preliminary data.</text>
</comment>
<sequence length="153" mass="16764">MTSLGHIEWSLMTSRLNCWPQRRQALVTTLAAACFTEQCAGRSRLCGREPRSRASRNSRINEERRLTPSPFNLGILNHRVRLSTELIIQHNKLSKPIMKCFIVTVALCGAAFASTIGAMNVVIKGKECKPSIPQEGVIGVTTRTEAGESGGNV</sequence>
<evidence type="ECO:0000313" key="2">
    <source>
        <dbReference type="EMBL" id="KNE96643.1"/>
    </source>
</evidence>
<proteinExistence type="predicted"/>
<accession>A0A0L0VBJ9</accession>
<keyword evidence="1" id="KW-0812">Transmembrane</keyword>
<gene>
    <name evidence="2" type="ORF">PSTG_10050</name>
</gene>
<evidence type="ECO:0000256" key="1">
    <source>
        <dbReference type="SAM" id="Phobius"/>
    </source>
</evidence>
<keyword evidence="1" id="KW-0472">Membrane</keyword>
<organism evidence="2 3">
    <name type="scientific">Puccinia striiformis f. sp. tritici PST-78</name>
    <dbReference type="NCBI Taxonomy" id="1165861"/>
    <lineage>
        <taxon>Eukaryota</taxon>
        <taxon>Fungi</taxon>
        <taxon>Dikarya</taxon>
        <taxon>Basidiomycota</taxon>
        <taxon>Pucciniomycotina</taxon>
        <taxon>Pucciniomycetes</taxon>
        <taxon>Pucciniales</taxon>
        <taxon>Pucciniaceae</taxon>
        <taxon>Puccinia</taxon>
    </lineage>
</organism>
<dbReference type="AlphaFoldDB" id="A0A0L0VBJ9"/>
<protein>
    <submittedName>
        <fullName evidence="2">Uncharacterized protein</fullName>
    </submittedName>
</protein>